<protein>
    <recommendedName>
        <fullName evidence="11">Peptidoglycan glycosyltransferase RodA</fullName>
        <shortName evidence="11">PGT</shortName>
        <ecNumber evidence="11">2.4.99.28</ecNumber>
    </recommendedName>
    <alternativeName>
        <fullName evidence="11">Cell elongation protein RodA</fullName>
    </alternativeName>
    <alternativeName>
        <fullName evidence="11">Cell wall polymerase</fullName>
    </alternativeName>
    <alternativeName>
        <fullName evidence="11">Peptidoglycan polymerase</fullName>
        <shortName evidence="11">PG polymerase</shortName>
    </alternativeName>
</protein>
<dbReference type="PANTHER" id="PTHR30474">
    <property type="entry name" value="CELL CYCLE PROTEIN"/>
    <property type="match status" value="1"/>
</dbReference>
<dbReference type="GO" id="GO:0071555">
    <property type="term" value="P:cell wall organization"/>
    <property type="evidence" value="ECO:0007669"/>
    <property type="project" value="UniProtKB-KW"/>
</dbReference>
<keyword evidence="2 11" id="KW-1003">Cell membrane</keyword>
<evidence type="ECO:0000256" key="5">
    <source>
        <dbReference type="ARBA" id="ARBA00022692"/>
    </source>
</evidence>
<dbReference type="PROSITE" id="PS00428">
    <property type="entry name" value="FTSW_RODA_SPOVE"/>
    <property type="match status" value="1"/>
</dbReference>
<dbReference type="InterPro" id="IPR001182">
    <property type="entry name" value="FtsW/RodA"/>
</dbReference>
<dbReference type="GO" id="GO:0032153">
    <property type="term" value="C:cell division site"/>
    <property type="evidence" value="ECO:0007669"/>
    <property type="project" value="TreeGrafter"/>
</dbReference>
<feature type="transmembrane region" description="Helical" evidence="11">
    <location>
        <begin position="266"/>
        <end position="287"/>
    </location>
</feature>
<evidence type="ECO:0000256" key="10">
    <source>
        <dbReference type="ARBA" id="ARBA00023316"/>
    </source>
</evidence>
<dbReference type="OrthoDB" id="9812661at2"/>
<feature type="transmembrane region" description="Helical" evidence="11">
    <location>
        <begin position="155"/>
        <end position="171"/>
    </location>
</feature>
<feature type="transmembrane region" description="Helical" evidence="11">
    <location>
        <begin position="74"/>
        <end position="95"/>
    </location>
</feature>
<dbReference type="KEGG" id="pmx:PERMA_0053"/>
<evidence type="ECO:0000256" key="2">
    <source>
        <dbReference type="ARBA" id="ARBA00022475"/>
    </source>
</evidence>
<dbReference type="HOGENOM" id="CLU_029243_2_2_0"/>
<feature type="transmembrane region" description="Helical" evidence="11">
    <location>
        <begin position="299"/>
        <end position="326"/>
    </location>
</feature>
<reference evidence="12 13" key="1">
    <citation type="journal article" date="2009" name="J. Bacteriol.">
        <title>Complete and draft genome sequences of six members of the Aquificales.</title>
        <authorList>
            <person name="Reysenbach A.L."/>
            <person name="Hamamura N."/>
            <person name="Podar M."/>
            <person name="Griffiths E."/>
            <person name="Ferreira S."/>
            <person name="Hochstein R."/>
            <person name="Heidelberg J."/>
            <person name="Johnson J."/>
            <person name="Mead D."/>
            <person name="Pohorille A."/>
            <person name="Sarmiento M."/>
            <person name="Schweighofer K."/>
            <person name="Seshadri R."/>
            <person name="Voytek M.A."/>
        </authorList>
    </citation>
    <scope>NUCLEOTIDE SEQUENCE [LARGE SCALE GENOMIC DNA]</scope>
    <source>
        <strain evidence="13">DSM 14350 / EX-H1</strain>
    </source>
</reference>
<feature type="transmembrane region" description="Helical" evidence="11">
    <location>
        <begin position="101"/>
        <end position="124"/>
    </location>
</feature>
<keyword evidence="9 11" id="KW-0472">Membrane</keyword>
<accession>C0QT36</accession>
<feature type="transmembrane region" description="Helical" evidence="11">
    <location>
        <begin position="131"/>
        <end position="149"/>
    </location>
</feature>
<dbReference type="GO" id="GO:0051301">
    <property type="term" value="P:cell division"/>
    <property type="evidence" value="ECO:0007669"/>
    <property type="project" value="InterPro"/>
</dbReference>
<comment type="catalytic activity">
    <reaction evidence="11">
        <text>[GlcNAc-(1-&gt;4)-Mur2Ac(oyl-L-Ala-gamma-D-Glu-L-Lys-D-Ala-D-Ala)](n)-di-trans,octa-cis-undecaprenyl diphosphate + beta-D-GlcNAc-(1-&gt;4)-Mur2Ac(oyl-L-Ala-gamma-D-Glu-L-Lys-D-Ala-D-Ala)-di-trans,octa-cis-undecaprenyl diphosphate = [GlcNAc-(1-&gt;4)-Mur2Ac(oyl-L-Ala-gamma-D-Glu-L-Lys-D-Ala-D-Ala)](n+1)-di-trans,octa-cis-undecaprenyl diphosphate + di-trans,octa-cis-undecaprenyl diphosphate + H(+)</text>
        <dbReference type="Rhea" id="RHEA:23708"/>
        <dbReference type="Rhea" id="RHEA-COMP:9602"/>
        <dbReference type="Rhea" id="RHEA-COMP:9603"/>
        <dbReference type="ChEBI" id="CHEBI:15378"/>
        <dbReference type="ChEBI" id="CHEBI:58405"/>
        <dbReference type="ChEBI" id="CHEBI:60033"/>
        <dbReference type="ChEBI" id="CHEBI:78435"/>
        <dbReference type="EC" id="2.4.99.28"/>
    </reaction>
</comment>
<evidence type="ECO:0000256" key="11">
    <source>
        <dbReference type="HAMAP-Rule" id="MF_02079"/>
    </source>
</evidence>
<dbReference type="STRING" id="123214.PERMA_0053"/>
<proteinExistence type="inferred from homology"/>
<keyword evidence="5 11" id="KW-0812">Transmembrane</keyword>
<dbReference type="EMBL" id="CP001230">
    <property type="protein sequence ID" value="ACO04263.1"/>
    <property type="molecule type" value="Genomic_DNA"/>
</dbReference>
<dbReference type="InterPro" id="IPR011923">
    <property type="entry name" value="RodA/MrdB"/>
</dbReference>
<evidence type="ECO:0000256" key="4">
    <source>
        <dbReference type="ARBA" id="ARBA00022679"/>
    </source>
</evidence>
<dbReference type="GO" id="GO:0008955">
    <property type="term" value="F:peptidoglycan glycosyltransferase activity"/>
    <property type="evidence" value="ECO:0007669"/>
    <property type="project" value="UniProtKB-UniRule"/>
</dbReference>
<comment type="similarity">
    <text evidence="11">Belongs to the SEDS family. MrdB/RodA subfamily.</text>
</comment>
<keyword evidence="11" id="KW-0997">Cell inner membrane</keyword>
<feature type="transmembrane region" description="Helical" evidence="11">
    <location>
        <begin position="45"/>
        <end position="62"/>
    </location>
</feature>
<dbReference type="GO" id="GO:0009252">
    <property type="term" value="P:peptidoglycan biosynthetic process"/>
    <property type="evidence" value="ECO:0007669"/>
    <property type="project" value="UniProtKB-UniRule"/>
</dbReference>
<feature type="transmembrane region" description="Helical" evidence="11">
    <location>
        <begin position="12"/>
        <end position="33"/>
    </location>
</feature>
<name>C0QT36_PERMH</name>
<dbReference type="AlphaFoldDB" id="C0QT36"/>
<evidence type="ECO:0000256" key="6">
    <source>
        <dbReference type="ARBA" id="ARBA00022960"/>
    </source>
</evidence>
<evidence type="ECO:0000313" key="13">
    <source>
        <dbReference type="Proteomes" id="UP000001366"/>
    </source>
</evidence>
<evidence type="ECO:0000256" key="9">
    <source>
        <dbReference type="ARBA" id="ARBA00023136"/>
    </source>
</evidence>
<comment type="pathway">
    <text evidence="11">Cell wall biogenesis; peptidoglycan biosynthesis.</text>
</comment>
<comment type="function">
    <text evidence="11">Peptidoglycan polymerase that is essential for cell wall elongation.</text>
</comment>
<dbReference type="UniPathway" id="UPA00219"/>
<organism evidence="12 13">
    <name type="scientific">Persephonella marina (strain DSM 14350 / EX-H1)</name>
    <dbReference type="NCBI Taxonomy" id="123214"/>
    <lineage>
        <taxon>Bacteria</taxon>
        <taxon>Pseudomonadati</taxon>
        <taxon>Aquificota</taxon>
        <taxon>Aquificia</taxon>
        <taxon>Aquificales</taxon>
        <taxon>Hydrogenothermaceae</taxon>
        <taxon>Persephonella</taxon>
    </lineage>
</organism>
<dbReference type="EC" id="2.4.99.28" evidence="11"/>
<dbReference type="NCBIfam" id="TIGR02210">
    <property type="entry name" value="rodA_shape"/>
    <property type="match status" value="1"/>
</dbReference>
<evidence type="ECO:0000256" key="8">
    <source>
        <dbReference type="ARBA" id="ARBA00022989"/>
    </source>
</evidence>
<keyword evidence="4 11" id="KW-0808">Transferase</keyword>
<keyword evidence="10 11" id="KW-0961">Cell wall biogenesis/degradation</keyword>
<keyword evidence="6 11" id="KW-0133">Cell shape</keyword>
<gene>
    <name evidence="12" type="primary">mrdB</name>
    <name evidence="11" type="synonym">rodA</name>
    <name evidence="12" type="ordered locus">PERMA_0053</name>
</gene>
<dbReference type="GO" id="GO:0008360">
    <property type="term" value="P:regulation of cell shape"/>
    <property type="evidence" value="ECO:0007669"/>
    <property type="project" value="UniProtKB-KW"/>
</dbReference>
<evidence type="ECO:0000313" key="12">
    <source>
        <dbReference type="EMBL" id="ACO04263.1"/>
    </source>
</evidence>
<dbReference type="InterPro" id="IPR018365">
    <property type="entry name" value="Cell_cycle_FtsW-rel_CS"/>
</dbReference>
<dbReference type="Pfam" id="PF01098">
    <property type="entry name" value="FTSW_RODA_SPOVE"/>
    <property type="match status" value="1"/>
</dbReference>
<comment type="subcellular location">
    <subcellularLocation>
        <location evidence="11">Cell inner membrane</location>
        <topology evidence="11">Multi-pass membrane protein</topology>
    </subcellularLocation>
    <subcellularLocation>
        <location evidence="1">Membrane</location>
        <topology evidence="1">Multi-pass membrane protein</topology>
    </subcellularLocation>
</comment>
<evidence type="ECO:0000256" key="7">
    <source>
        <dbReference type="ARBA" id="ARBA00022984"/>
    </source>
</evidence>
<dbReference type="RefSeq" id="WP_012676501.1">
    <property type="nucleotide sequence ID" value="NC_012440.1"/>
</dbReference>
<sequence length="364" mass="40878">MKNIKTFFSRYDPVILFTVLGLLTWSVINIYSATFHEYSSLYIKQAVYALIGTFIILIFPSLDYRKLLNAAPYLYITGILLLIAVIFFGTTILGAKRWIKLGFFMIQPSEMMKFIIILMVAYILENSKRVSFIEGLKIFVLSTIPFILILKQPDLGTAITVLIPVVIILFLANLNKKYIIATLSVLVLSAPFIWEHLKDYQKKRILAFLNPEADPFGTAYHILQSKIAIGSGYIFGKGYLQGTQSKLFFLPEQHTDFIFATIGEEWGFVVSITILTAYLILGLRILYLGSKIKYYGGKYICYGAGGLITVQAFINIAMTVGLAPVVGITLPFLSYGGSSVVTFSLIVGTVLSVIYTHKRERLHF</sequence>
<dbReference type="HAMAP" id="MF_02079">
    <property type="entry name" value="PGT_RodA"/>
    <property type="match status" value="1"/>
</dbReference>
<keyword evidence="7 11" id="KW-0573">Peptidoglycan synthesis</keyword>
<dbReference type="eggNOG" id="COG0772">
    <property type="taxonomic scope" value="Bacteria"/>
</dbReference>
<dbReference type="PANTHER" id="PTHR30474:SF1">
    <property type="entry name" value="PEPTIDOGLYCAN GLYCOSYLTRANSFERASE MRDB"/>
    <property type="match status" value="1"/>
</dbReference>
<dbReference type="GO" id="GO:0005886">
    <property type="term" value="C:plasma membrane"/>
    <property type="evidence" value="ECO:0007669"/>
    <property type="project" value="UniProtKB-SubCell"/>
</dbReference>
<dbReference type="Proteomes" id="UP000001366">
    <property type="component" value="Chromosome"/>
</dbReference>
<dbReference type="GO" id="GO:0015648">
    <property type="term" value="F:lipid-linked peptidoglycan transporter activity"/>
    <property type="evidence" value="ECO:0007669"/>
    <property type="project" value="TreeGrafter"/>
</dbReference>
<dbReference type="PaxDb" id="123214-PERMA_0053"/>
<keyword evidence="3 11" id="KW-0328">Glycosyltransferase</keyword>
<feature type="transmembrane region" description="Helical" evidence="11">
    <location>
        <begin position="178"/>
        <end position="194"/>
    </location>
</feature>
<evidence type="ECO:0000256" key="1">
    <source>
        <dbReference type="ARBA" id="ARBA00004141"/>
    </source>
</evidence>
<evidence type="ECO:0000256" key="3">
    <source>
        <dbReference type="ARBA" id="ARBA00022676"/>
    </source>
</evidence>
<keyword evidence="13" id="KW-1185">Reference proteome</keyword>
<feature type="transmembrane region" description="Helical" evidence="11">
    <location>
        <begin position="332"/>
        <end position="355"/>
    </location>
</feature>
<keyword evidence="8 11" id="KW-1133">Transmembrane helix</keyword>